<dbReference type="InterPro" id="IPR002559">
    <property type="entry name" value="Transposase_11"/>
</dbReference>
<accession>A0A1M4PT05</accession>
<dbReference type="GO" id="GO:0006313">
    <property type="term" value="P:DNA transposition"/>
    <property type="evidence" value="ECO:0007669"/>
    <property type="project" value="InterPro"/>
</dbReference>
<dbReference type="GO" id="GO:0004803">
    <property type="term" value="F:transposase activity"/>
    <property type="evidence" value="ECO:0007669"/>
    <property type="project" value="InterPro"/>
</dbReference>
<evidence type="ECO:0000259" key="1">
    <source>
        <dbReference type="Pfam" id="PF01609"/>
    </source>
</evidence>
<dbReference type="EMBL" id="LT669839">
    <property type="protein sequence ID" value="SHD78675.1"/>
    <property type="molecule type" value="Genomic_DNA"/>
</dbReference>
<dbReference type="InterPro" id="IPR012337">
    <property type="entry name" value="RNaseH-like_sf"/>
</dbReference>
<dbReference type="RefSeq" id="WP_341537375.1">
    <property type="nucleotide sequence ID" value="NZ_LT669839.1"/>
</dbReference>
<dbReference type="Pfam" id="PF01609">
    <property type="entry name" value="DDE_Tnp_1"/>
    <property type="match status" value="1"/>
</dbReference>
<feature type="domain" description="Transposase IS4-like" evidence="1">
    <location>
        <begin position="26"/>
        <end position="184"/>
    </location>
</feature>
<protein>
    <submittedName>
        <fullName evidence="2">Transposase</fullName>
    </submittedName>
</protein>
<dbReference type="SUPFAM" id="SSF53098">
    <property type="entry name" value="Ribonuclease H-like"/>
    <property type="match status" value="1"/>
</dbReference>
<sequence>MQEIFNSLMLKQNNTLRIKHKELFFNRILVNDSTSYELPERFYNEFKGSGGSSSKSAIKIQLQYDLLTGNFLCCDIFDGTTGDCNYLETMDKYTQEGDLRLADLGYFKIDYLKSINDKKAFFISKLKNNTVIYIKNPDPKRKANGEILKPSEYIRIDILELIKPLTDGETIELKDIYIGSKKELKTRLIITKLSKENKRKREIKHLNAVKRNRGTINDRSIAWNEVNAYITNVPEEILSAE</sequence>
<dbReference type="GO" id="GO:0003677">
    <property type="term" value="F:DNA binding"/>
    <property type="evidence" value="ECO:0007669"/>
    <property type="project" value="InterPro"/>
</dbReference>
<name>A0A1M4PT05_9FIRM</name>
<dbReference type="AlphaFoldDB" id="A0A1M4PT05"/>
<keyword evidence="3" id="KW-1185">Reference proteome</keyword>
<proteinExistence type="predicted"/>
<dbReference type="InterPro" id="IPR047952">
    <property type="entry name" value="Transpos_IS4"/>
</dbReference>
<reference evidence="2 3" key="1">
    <citation type="submission" date="2016-11" db="EMBL/GenBank/DDBJ databases">
        <authorList>
            <person name="Manzoor S."/>
        </authorList>
    </citation>
    <scope>NUCLEOTIDE SEQUENCE [LARGE SCALE GENOMIC DNA]</scope>
    <source>
        <strain evidence="2">Clostridium ultunense strain Esp</strain>
    </source>
</reference>
<evidence type="ECO:0000313" key="3">
    <source>
        <dbReference type="Proteomes" id="UP000245423"/>
    </source>
</evidence>
<dbReference type="NCBIfam" id="NF033592">
    <property type="entry name" value="transpos_IS4_1"/>
    <property type="match status" value="1"/>
</dbReference>
<organism evidence="2 3">
    <name type="scientific">[Clostridium] ultunense Esp</name>
    <dbReference type="NCBI Taxonomy" id="1288971"/>
    <lineage>
        <taxon>Bacteria</taxon>
        <taxon>Bacillati</taxon>
        <taxon>Bacillota</taxon>
        <taxon>Tissierellia</taxon>
        <taxon>Tissierellales</taxon>
        <taxon>Tepidimicrobiaceae</taxon>
        <taxon>Schnuerera</taxon>
    </lineage>
</organism>
<evidence type="ECO:0000313" key="2">
    <source>
        <dbReference type="EMBL" id="SHD78675.1"/>
    </source>
</evidence>
<gene>
    <name evidence="2" type="ORF">CUESP1_3354</name>
</gene>
<dbReference type="Proteomes" id="UP000245423">
    <property type="component" value="Chromosome 1"/>
</dbReference>